<evidence type="ECO:0000256" key="1">
    <source>
        <dbReference type="SAM" id="MobiDB-lite"/>
    </source>
</evidence>
<feature type="region of interest" description="Disordered" evidence="1">
    <location>
        <begin position="1"/>
        <end position="22"/>
    </location>
</feature>
<reference evidence="2 3" key="1">
    <citation type="submission" date="2021-01" db="EMBL/GenBank/DDBJ databases">
        <title>Genome public.</title>
        <authorList>
            <person name="Liu C."/>
            <person name="Sun Q."/>
        </authorList>
    </citation>
    <scope>NUCLEOTIDE SEQUENCE [LARGE SCALE GENOMIC DNA]</scope>
    <source>
        <strain evidence="2 3">YIM B02515</strain>
    </source>
</reference>
<keyword evidence="3" id="KW-1185">Reference proteome</keyword>
<comment type="caution">
    <text evidence="2">The sequence shown here is derived from an EMBL/GenBank/DDBJ whole genome shotgun (WGS) entry which is preliminary data.</text>
</comment>
<gene>
    <name evidence="2" type="ORF">JK636_06400</name>
</gene>
<evidence type="ECO:0000313" key="2">
    <source>
        <dbReference type="EMBL" id="MBL4935386.1"/>
    </source>
</evidence>
<sequence length="129" mass="15167">MSNKDAEKQKKAQQKENERRVDDLINLVENKTRTERHLEQHSDIGDPDRLPHVYEVQSARDEQIENLKNAIVYGDNTKNDTDDQLESLKKNYTFSEGYIEHNGDHMDSQALQNLKAKQENRKEQMDILE</sequence>
<protein>
    <submittedName>
        <fullName evidence="2">Uncharacterized protein</fullName>
    </submittedName>
</protein>
<proteinExistence type="predicted"/>
<dbReference type="EMBL" id="JAESWC010000002">
    <property type="protein sequence ID" value="MBL4935386.1"/>
    <property type="molecule type" value="Genomic_DNA"/>
</dbReference>
<dbReference type="RefSeq" id="WP_202747982.1">
    <property type="nucleotide sequence ID" value="NZ_JAESWC010000002.1"/>
</dbReference>
<dbReference type="Proteomes" id="UP000632377">
    <property type="component" value="Unassembled WGS sequence"/>
</dbReference>
<name>A0ABS1T7R3_9CLOT</name>
<evidence type="ECO:0000313" key="3">
    <source>
        <dbReference type="Proteomes" id="UP000632377"/>
    </source>
</evidence>
<feature type="region of interest" description="Disordered" evidence="1">
    <location>
        <begin position="31"/>
        <end position="50"/>
    </location>
</feature>
<accession>A0ABS1T7R3</accession>
<organism evidence="2 3">
    <name type="scientific">Clostridium rhizosphaerae</name>
    <dbReference type="NCBI Taxonomy" id="2803861"/>
    <lineage>
        <taxon>Bacteria</taxon>
        <taxon>Bacillati</taxon>
        <taxon>Bacillota</taxon>
        <taxon>Clostridia</taxon>
        <taxon>Eubacteriales</taxon>
        <taxon>Clostridiaceae</taxon>
        <taxon>Clostridium</taxon>
    </lineage>
</organism>